<gene>
    <name evidence="2" type="primary">Kif4a</name>
    <name evidence="2" type="ORF">SYLBOR_R05847</name>
</gene>
<keyword evidence="3" id="KW-1185">Reference proteome</keyword>
<feature type="non-terminal residue" evidence="2">
    <location>
        <position position="101"/>
    </location>
</feature>
<protein>
    <submittedName>
        <fullName evidence="2">KIF4A protein</fullName>
    </submittedName>
</protein>
<name>A0A7L1FIG4_SYLBO</name>
<evidence type="ECO:0000313" key="3">
    <source>
        <dbReference type="Proteomes" id="UP000538515"/>
    </source>
</evidence>
<dbReference type="Proteomes" id="UP000538515">
    <property type="component" value="Unassembled WGS sequence"/>
</dbReference>
<dbReference type="AlphaFoldDB" id="A0A7L1FIG4"/>
<sequence>SAQIADLQQKLMDADSGDRTKQRWDSIATLVEAKCGLNYLIAELVSSKVQESKLQSSLEQSQASCSDMQKMLAEERNHAAELQKKFENEILLQEQQHQEKV</sequence>
<organism evidence="2 3">
    <name type="scientific">Sylvia borin</name>
    <name type="common">Garden warbler</name>
    <dbReference type="NCBI Taxonomy" id="73324"/>
    <lineage>
        <taxon>Eukaryota</taxon>
        <taxon>Metazoa</taxon>
        <taxon>Chordata</taxon>
        <taxon>Craniata</taxon>
        <taxon>Vertebrata</taxon>
        <taxon>Euteleostomi</taxon>
        <taxon>Archelosauria</taxon>
        <taxon>Archosauria</taxon>
        <taxon>Dinosauria</taxon>
        <taxon>Saurischia</taxon>
        <taxon>Theropoda</taxon>
        <taxon>Coelurosauria</taxon>
        <taxon>Aves</taxon>
        <taxon>Neognathae</taxon>
        <taxon>Neoaves</taxon>
        <taxon>Telluraves</taxon>
        <taxon>Australaves</taxon>
        <taxon>Passeriformes</taxon>
        <taxon>Sylvioidea</taxon>
        <taxon>Sylviidae</taxon>
        <taxon>Sylviinae</taxon>
        <taxon>Sylvia</taxon>
    </lineage>
</organism>
<dbReference type="EMBL" id="VXBG01010070">
    <property type="protein sequence ID" value="NXN00796.1"/>
    <property type="molecule type" value="Genomic_DNA"/>
</dbReference>
<comment type="caution">
    <text evidence="2">The sequence shown here is derived from an EMBL/GenBank/DDBJ whole genome shotgun (WGS) entry which is preliminary data.</text>
</comment>
<accession>A0A7L1FIG4</accession>
<feature type="region of interest" description="Disordered" evidence="1">
    <location>
        <begin position="1"/>
        <end position="21"/>
    </location>
</feature>
<evidence type="ECO:0000256" key="1">
    <source>
        <dbReference type="SAM" id="MobiDB-lite"/>
    </source>
</evidence>
<proteinExistence type="predicted"/>
<evidence type="ECO:0000313" key="2">
    <source>
        <dbReference type="EMBL" id="NXN00796.1"/>
    </source>
</evidence>
<feature type="non-terminal residue" evidence="2">
    <location>
        <position position="1"/>
    </location>
</feature>
<reference evidence="2 3" key="1">
    <citation type="submission" date="2019-09" db="EMBL/GenBank/DDBJ databases">
        <title>Bird 10,000 Genomes (B10K) Project - Family phase.</title>
        <authorList>
            <person name="Zhang G."/>
        </authorList>
    </citation>
    <scope>NUCLEOTIDE SEQUENCE [LARGE SCALE GENOMIC DNA]</scope>
    <source>
        <strain evidence="2">B10K-DU-002-19</strain>
        <tissue evidence="2">Muscle</tissue>
    </source>
</reference>
<feature type="compositionally biased region" description="Basic and acidic residues" evidence="1">
    <location>
        <begin position="12"/>
        <end position="21"/>
    </location>
</feature>